<dbReference type="AlphaFoldDB" id="A0AAW2HH16"/>
<dbReference type="EMBL" id="JARGDH010000004">
    <property type="protein sequence ID" value="KAL0269085.1"/>
    <property type="molecule type" value="Genomic_DNA"/>
</dbReference>
<protein>
    <submittedName>
        <fullName evidence="2">Uncharacterized protein</fullName>
    </submittedName>
</protein>
<reference evidence="2" key="1">
    <citation type="journal article" date="2024" name="Gigascience">
        <title>Chromosome-level genome of the poultry shaft louse Menopon gallinae provides insight into the host-switching and adaptive evolution of parasitic lice.</title>
        <authorList>
            <person name="Xu Y."/>
            <person name="Ma L."/>
            <person name="Liu S."/>
            <person name="Liang Y."/>
            <person name="Liu Q."/>
            <person name="He Z."/>
            <person name="Tian L."/>
            <person name="Duan Y."/>
            <person name="Cai W."/>
            <person name="Li H."/>
            <person name="Song F."/>
        </authorList>
    </citation>
    <scope>NUCLEOTIDE SEQUENCE</scope>
    <source>
        <strain evidence="2">Cailab_2023a</strain>
    </source>
</reference>
<organism evidence="2">
    <name type="scientific">Menopon gallinae</name>
    <name type="common">poultry shaft louse</name>
    <dbReference type="NCBI Taxonomy" id="328185"/>
    <lineage>
        <taxon>Eukaryota</taxon>
        <taxon>Metazoa</taxon>
        <taxon>Ecdysozoa</taxon>
        <taxon>Arthropoda</taxon>
        <taxon>Hexapoda</taxon>
        <taxon>Insecta</taxon>
        <taxon>Pterygota</taxon>
        <taxon>Neoptera</taxon>
        <taxon>Paraneoptera</taxon>
        <taxon>Psocodea</taxon>
        <taxon>Troctomorpha</taxon>
        <taxon>Phthiraptera</taxon>
        <taxon>Amblycera</taxon>
        <taxon>Menoponidae</taxon>
        <taxon>Menopon</taxon>
    </lineage>
</organism>
<evidence type="ECO:0000313" key="2">
    <source>
        <dbReference type="EMBL" id="KAL0269085.1"/>
    </source>
</evidence>
<name>A0AAW2HH16_9NEOP</name>
<gene>
    <name evidence="2" type="ORF">PYX00_006921</name>
</gene>
<accession>A0AAW2HH16</accession>
<feature type="region of interest" description="Disordered" evidence="1">
    <location>
        <begin position="44"/>
        <end position="96"/>
    </location>
</feature>
<sequence>MSMLDQSSGRAAASPCREIRAPMVWPRFRLPPTHLLKQVLSECPGEETTPRPSAAGVVQEGEVFSRDRPVTPGSLHENAEHRAKWKSPIASLTPRP</sequence>
<evidence type="ECO:0000256" key="1">
    <source>
        <dbReference type="SAM" id="MobiDB-lite"/>
    </source>
</evidence>
<proteinExistence type="predicted"/>
<comment type="caution">
    <text evidence="2">The sequence shown here is derived from an EMBL/GenBank/DDBJ whole genome shotgun (WGS) entry which is preliminary data.</text>
</comment>